<proteinExistence type="inferred from homology"/>
<dbReference type="PROSITE" id="PS51682">
    <property type="entry name" value="SAM_OMT_I"/>
    <property type="match status" value="1"/>
</dbReference>
<keyword evidence="6" id="KW-1185">Reference proteome</keyword>
<organism evidence="5 6">
    <name type="scientific">Teratosphaeria nubilosa</name>
    <dbReference type="NCBI Taxonomy" id="161662"/>
    <lineage>
        <taxon>Eukaryota</taxon>
        <taxon>Fungi</taxon>
        <taxon>Dikarya</taxon>
        <taxon>Ascomycota</taxon>
        <taxon>Pezizomycotina</taxon>
        <taxon>Dothideomycetes</taxon>
        <taxon>Dothideomycetidae</taxon>
        <taxon>Mycosphaerellales</taxon>
        <taxon>Teratosphaeriaceae</taxon>
        <taxon>Teratosphaeria</taxon>
    </lineage>
</organism>
<dbReference type="InterPro" id="IPR002935">
    <property type="entry name" value="SAM_O-MeTrfase"/>
</dbReference>
<evidence type="ECO:0000256" key="2">
    <source>
        <dbReference type="ARBA" id="ARBA00022679"/>
    </source>
</evidence>
<dbReference type="PANTHER" id="PTHR10509:SF14">
    <property type="entry name" value="CAFFEOYL-COA O-METHYLTRANSFERASE 3-RELATED"/>
    <property type="match status" value="1"/>
</dbReference>
<dbReference type="Proteomes" id="UP000799436">
    <property type="component" value="Unassembled WGS sequence"/>
</dbReference>
<keyword evidence="2 5" id="KW-0808">Transferase</keyword>
<gene>
    <name evidence="5" type="ORF">EJ03DRAFT_329078</name>
</gene>
<dbReference type="CDD" id="cd02440">
    <property type="entry name" value="AdoMet_MTases"/>
    <property type="match status" value="1"/>
</dbReference>
<sequence>MEDLTRTALATSRKAQEQLYKPNGLLDNAVAHAIANDMPDIAISPSQGAFLSILTQLTNPKQILEVGTLGGYSTIWFAEAVPEAQVTSLEFDPKHRDVALQNTTGQGLKNVDIRLGAALQTLPKLQEEGKVFDLVFIDADWEKQGQYFKWAVELTEKGGAIYVDNVVRMLTESDAEGAPEEEGWNLVATVKKAVEDGLVDATLIPTLSTHKSAVDQLFDGFVLAVKK</sequence>
<dbReference type="AlphaFoldDB" id="A0A6G1L5T2"/>
<name>A0A6G1L5T2_9PEZI</name>
<dbReference type="SUPFAM" id="SSF53335">
    <property type="entry name" value="S-adenosyl-L-methionine-dependent methyltransferases"/>
    <property type="match status" value="1"/>
</dbReference>
<dbReference type="GO" id="GO:0008171">
    <property type="term" value="F:O-methyltransferase activity"/>
    <property type="evidence" value="ECO:0007669"/>
    <property type="project" value="InterPro"/>
</dbReference>
<accession>A0A6G1L5T2</accession>
<dbReference type="PANTHER" id="PTHR10509">
    <property type="entry name" value="O-METHYLTRANSFERASE-RELATED"/>
    <property type="match status" value="1"/>
</dbReference>
<protein>
    <submittedName>
        <fullName evidence="5">S-adenosyl-L-methionine-dependent methyltransferase</fullName>
    </submittedName>
</protein>
<reference evidence="5" key="1">
    <citation type="journal article" date="2020" name="Stud. Mycol.">
        <title>101 Dothideomycetes genomes: a test case for predicting lifestyles and emergence of pathogens.</title>
        <authorList>
            <person name="Haridas S."/>
            <person name="Albert R."/>
            <person name="Binder M."/>
            <person name="Bloem J."/>
            <person name="Labutti K."/>
            <person name="Salamov A."/>
            <person name="Andreopoulos B."/>
            <person name="Baker S."/>
            <person name="Barry K."/>
            <person name="Bills G."/>
            <person name="Bluhm B."/>
            <person name="Cannon C."/>
            <person name="Castanera R."/>
            <person name="Culley D."/>
            <person name="Daum C."/>
            <person name="Ezra D."/>
            <person name="Gonzalez J."/>
            <person name="Henrissat B."/>
            <person name="Kuo A."/>
            <person name="Liang C."/>
            <person name="Lipzen A."/>
            <person name="Lutzoni F."/>
            <person name="Magnuson J."/>
            <person name="Mondo S."/>
            <person name="Nolan M."/>
            <person name="Ohm R."/>
            <person name="Pangilinan J."/>
            <person name="Park H.-J."/>
            <person name="Ramirez L."/>
            <person name="Alfaro M."/>
            <person name="Sun H."/>
            <person name="Tritt A."/>
            <person name="Yoshinaga Y."/>
            <person name="Zwiers L.-H."/>
            <person name="Turgeon B."/>
            <person name="Goodwin S."/>
            <person name="Spatafora J."/>
            <person name="Crous P."/>
            <person name="Grigoriev I."/>
        </authorList>
    </citation>
    <scope>NUCLEOTIDE SEQUENCE</scope>
    <source>
        <strain evidence="5">CBS 116005</strain>
    </source>
</reference>
<dbReference type="Gene3D" id="3.40.50.150">
    <property type="entry name" value="Vaccinia Virus protein VP39"/>
    <property type="match status" value="1"/>
</dbReference>
<evidence type="ECO:0000313" key="5">
    <source>
        <dbReference type="EMBL" id="KAF2767604.1"/>
    </source>
</evidence>
<dbReference type="GO" id="GO:0032259">
    <property type="term" value="P:methylation"/>
    <property type="evidence" value="ECO:0007669"/>
    <property type="project" value="UniProtKB-KW"/>
</dbReference>
<evidence type="ECO:0000256" key="1">
    <source>
        <dbReference type="ARBA" id="ARBA00022603"/>
    </source>
</evidence>
<dbReference type="Pfam" id="PF01596">
    <property type="entry name" value="Methyltransf_3"/>
    <property type="match status" value="1"/>
</dbReference>
<evidence type="ECO:0000256" key="3">
    <source>
        <dbReference type="ARBA" id="ARBA00022691"/>
    </source>
</evidence>
<evidence type="ECO:0000256" key="4">
    <source>
        <dbReference type="ARBA" id="ARBA00023453"/>
    </source>
</evidence>
<dbReference type="GO" id="GO:0008757">
    <property type="term" value="F:S-adenosylmethionine-dependent methyltransferase activity"/>
    <property type="evidence" value="ECO:0007669"/>
    <property type="project" value="TreeGrafter"/>
</dbReference>
<comment type="similarity">
    <text evidence="4">Belongs to the class I-like SAM-binding methyltransferase superfamily. Cation-dependent O-methyltransferase family.</text>
</comment>
<dbReference type="InterPro" id="IPR050362">
    <property type="entry name" value="Cation-dep_OMT"/>
</dbReference>
<dbReference type="OrthoDB" id="10251242at2759"/>
<keyword evidence="3" id="KW-0949">S-adenosyl-L-methionine</keyword>
<dbReference type="EMBL" id="ML995854">
    <property type="protein sequence ID" value="KAF2767604.1"/>
    <property type="molecule type" value="Genomic_DNA"/>
</dbReference>
<evidence type="ECO:0000313" key="6">
    <source>
        <dbReference type="Proteomes" id="UP000799436"/>
    </source>
</evidence>
<keyword evidence="1 5" id="KW-0489">Methyltransferase</keyword>
<dbReference type="InterPro" id="IPR029063">
    <property type="entry name" value="SAM-dependent_MTases_sf"/>
</dbReference>